<comment type="caution">
    <text evidence="1">The sequence shown here is derived from an EMBL/GenBank/DDBJ whole genome shotgun (WGS) entry which is preliminary data.</text>
</comment>
<reference evidence="2 4" key="3">
    <citation type="submission" date="2023-03" db="EMBL/GenBank/DDBJ databases">
        <title>Agriculturally important microbes genome sequencing.</title>
        <authorList>
            <person name="Dunlap C."/>
        </authorList>
    </citation>
    <scope>NUCLEOTIDE SEQUENCE [LARGE SCALE GENOMIC DNA]</scope>
    <source>
        <strain evidence="2 4">CBP-3203</strain>
    </source>
</reference>
<dbReference type="EMBL" id="LECW02000030">
    <property type="protein sequence ID" value="KRT92715.1"/>
    <property type="molecule type" value="Genomic_DNA"/>
</dbReference>
<dbReference type="RefSeq" id="WP_048356247.1">
    <property type="nucleotide sequence ID" value="NZ_CP023481.1"/>
</dbReference>
<dbReference type="Proteomes" id="UP001341297">
    <property type="component" value="Unassembled WGS sequence"/>
</dbReference>
<dbReference type="EMBL" id="JARRTL010000004">
    <property type="protein sequence ID" value="MEC0483413.1"/>
    <property type="molecule type" value="Genomic_DNA"/>
</dbReference>
<reference evidence="1" key="2">
    <citation type="submission" date="2015-10" db="EMBL/GenBank/DDBJ databases">
        <authorList>
            <person name="Gilbert D.G."/>
        </authorList>
    </citation>
    <scope>NUCLEOTIDE SEQUENCE</scope>
    <source>
        <strain evidence="1">GO-13</strain>
    </source>
</reference>
<evidence type="ECO:0000313" key="4">
    <source>
        <dbReference type="Proteomes" id="UP001341297"/>
    </source>
</evidence>
<evidence type="ECO:0000313" key="1">
    <source>
        <dbReference type="EMBL" id="KRT92715.1"/>
    </source>
</evidence>
<gene>
    <name evidence="1" type="ORF">AB447_222305</name>
    <name evidence="2" type="ORF">P8828_00875</name>
</gene>
<reference evidence="1 3" key="1">
    <citation type="journal article" date="2015" name="Int. J. Syst. Evol. Microbiol.">
        <title>Bacillus glycinifermentans sp. nov., isolated from fermented soybean paste.</title>
        <authorList>
            <person name="Kim S.J."/>
            <person name="Dunlap C.A."/>
            <person name="Kwon S.W."/>
            <person name="Rooney A.P."/>
        </authorList>
    </citation>
    <scope>NUCLEOTIDE SEQUENCE [LARGE SCALE GENOMIC DNA]</scope>
    <source>
        <strain evidence="1 3">GO-13</strain>
    </source>
</reference>
<accession>A0A0T6BM57</accession>
<sequence>MRVNRNPLREIIGTIQVEFSPDSISIPMEVYECGHYAPPKQDIIGEYNAVRRRCAKCGRGKPPQLTNLEIEQIKNGKRLLKIEE</sequence>
<organism evidence="1 3">
    <name type="scientific">Bacillus glycinifermentans</name>
    <dbReference type="NCBI Taxonomy" id="1664069"/>
    <lineage>
        <taxon>Bacteria</taxon>
        <taxon>Bacillati</taxon>
        <taxon>Bacillota</taxon>
        <taxon>Bacilli</taxon>
        <taxon>Bacillales</taxon>
        <taxon>Bacillaceae</taxon>
        <taxon>Bacillus</taxon>
    </lineage>
</organism>
<evidence type="ECO:0000313" key="2">
    <source>
        <dbReference type="EMBL" id="MEC0483413.1"/>
    </source>
</evidence>
<keyword evidence="4" id="KW-1185">Reference proteome</keyword>
<dbReference type="Proteomes" id="UP000036168">
    <property type="component" value="Unassembled WGS sequence"/>
</dbReference>
<proteinExistence type="predicted"/>
<dbReference type="OrthoDB" id="9920208at2"/>
<name>A0A0T6BM57_9BACI</name>
<dbReference type="AlphaFoldDB" id="A0A0T6BM57"/>
<protein>
    <submittedName>
        <fullName evidence="1">Uncharacterized protein</fullName>
    </submittedName>
</protein>
<evidence type="ECO:0000313" key="3">
    <source>
        <dbReference type="Proteomes" id="UP000036168"/>
    </source>
</evidence>